<proteinExistence type="predicted"/>
<organism evidence="1 2">
    <name type="scientific">Streptomyces violascens</name>
    <dbReference type="NCBI Taxonomy" id="67381"/>
    <lineage>
        <taxon>Bacteria</taxon>
        <taxon>Bacillati</taxon>
        <taxon>Actinomycetota</taxon>
        <taxon>Actinomycetes</taxon>
        <taxon>Kitasatosporales</taxon>
        <taxon>Streptomycetaceae</taxon>
        <taxon>Streptomyces</taxon>
    </lineage>
</organism>
<reference evidence="1" key="1">
    <citation type="submission" date="2024-05" db="EMBL/GenBank/DDBJ databases">
        <title>Whole genome shotgun sequence of Streptomyces violascens NBRC 12920.</title>
        <authorList>
            <person name="Komaki H."/>
            <person name="Tamura T."/>
        </authorList>
    </citation>
    <scope>NUCLEOTIDE SEQUENCE</scope>
    <source>
        <strain evidence="1">NBRC 12920</strain>
    </source>
</reference>
<gene>
    <name evidence="1" type="ORF">Sviol_74960</name>
</gene>
<comment type="caution">
    <text evidence="1">The sequence shown here is derived from an EMBL/GenBank/DDBJ whole genome shotgun (WGS) entry which is preliminary data.</text>
</comment>
<name>A0ABQ3R0N8_9ACTN</name>
<evidence type="ECO:0000313" key="1">
    <source>
        <dbReference type="EMBL" id="GHI43088.1"/>
    </source>
</evidence>
<evidence type="ECO:0000313" key="2">
    <source>
        <dbReference type="Proteomes" id="UP001050808"/>
    </source>
</evidence>
<sequence length="87" mass="9606">MSGRTLVRPRPGRARRVDARRLMDQIAAFGEPGPLFVITGGDPFQRADLNGHSPPVWPNGSAGRRWTAWWSLCSAAERVLDRARVPG</sequence>
<dbReference type="EMBL" id="BNDY01000017">
    <property type="protein sequence ID" value="GHI43088.1"/>
    <property type="molecule type" value="Genomic_DNA"/>
</dbReference>
<dbReference type="Proteomes" id="UP001050808">
    <property type="component" value="Unassembled WGS sequence"/>
</dbReference>
<keyword evidence="2" id="KW-1185">Reference proteome</keyword>
<accession>A0ABQ3R0N8</accession>
<protein>
    <submittedName>
        <fullName evidence="1">Uncharacterized protein</fullName>
    </submittedName>
</protein>